<dbReference type="EMBL" id="JACHNC010000002">
    <property type="protein sequence ID" value="MBB4755337.1"/>
    <property type="molecule type" value="Genomic_DNA"/>
</dbReference>
<reference evidence="2 3" key="1">
    <citation type="submission" date="2020-08" db="EMBL/GenBank/DDBJ databases">
        <title>Sequencing the genomes of 1000 actinobacteria strains.</title>
        <authorList>
            <person name="Klenk H.-P."/>
        </authorList>
    </citation>
    <scope>NUCLEOTIDE SEQUENCE [LARGE SCALE GENOMIC DNA]</scope>
    <source>
        <strain evidence="2 3">DSM 43150</strain>
    </source>
</reference>
<dbReference type="EMBL" id="BOMP01000206">
    <property type="protein sequence ID" value="GIE46395.1"/>
    <property type="molecule type" value="Genomic_DNA"/>
</dbReference>
<comment type="caution">
    <text evidence="2">The sequence shown here is derived from an EMBL/GenBank/DDBJ whole genome shotgun (WGS) entry which is preliminary data.</text>
</comment>
<accession>A0A7W7HRI9</accession>
<protein>
    <submittedName>
        <fullName evidence="2">Uncharacterized protein</fullName>
    </submittedName>
</protein>
<evidence type="ECO:0000313" key="2">
    <source>
        <dbReference type="EMBL" id="MBB4755337.1"/>
    </source>
</evidence>
<evidence type="ECO:0000313" key="1">
    <source>
        <dbReference type="EMBL" id="GIE46395.1"/>
    </source>
</evidence>
<dbReference type="AlphaFoldDB" id="A0A7W7HRI9"/>
<evidence type="ECO:0000313" key="3">
    <source>
        <dbReference type="Proteomes" id="UP000590511"/>
    </source>
</evidence>
<keyword evidence="4" id="KW-1185">Reference proteome</keyword>
<dbReference type="RefSeq" id="WP_188127640.1">
    <property type="nucleotide sequence ID" value="NZ_BOMP01000206.1"/>
</dbReference>
<gene>
    <name evidence="1" type="ORF">Alo02nite_92930</name>
    <name evidence="2" type="ORF">BJ964_009608</name>
</gene>
<proteinExistence type="predicted"/>
<dbReference type="Proteomes" id="UP000590511">
    <property type="component" value="Unassembled WGS sequence"/>
</dbReference>
<organism evidence="2 3">
    <name type="scientific">Actinoplanes lobatus</name>
    <dbReference type="NCBI Taxonomy" id="113568"/>
    <lineage>
        <taxon>Bacteria</taxon>
        <taxon>Bacillati</taxon>
        <taxon>Actinomycetota</taxon>
        <taxon>Actinomycetes</taxon>
        <taxon>Micromonosporales</taxon>
        <taxon>Micromonosporaceae</taxon>
        <taxon>Actinoplanes</taxon>
    </lineage>
</organism>
<evidence type="ECO:0000313" key="4">
    <source>
        <dbReference type="Proteomes" id="UP000631312"/>
    </source>
</evidence>
<dbReference type="Proteomes" id="UP000631312">
    <property type="component" value="Unassembled WGS sequence"/>
</dbReference>
<reference evidence="1 4" key="2">
    <citation type="submission" date="2021-01" db="EMBL/GenBank/DDBJ databases">
        <title>Whole genome shotgun sequence of Actinoplanes lobatus NBRC 12513.</title>
        <authorList>
            <person name="Komaki H."/>
            <person name="Tamura T."/>
        </authorList>
    </citation>
    <scope>NUCLEOTIDE SEQUENCE [LARGE SCALE GENOMIC DNA]</scope>
    <source>
        <strain evidence="1 4">NBRC 12513</strain>
    </source>
</reference>
<sequence>MTAPCAWALLMDRIEVLDSIPPVVLAQNCTADATDRVRFDRPDLGVWTVLVGEVCLSHAESAKRLGGLHLGEIPRHVAASP</sequence>
<name>A0A7W7HRI9_9ACTN</name>